<feature type="compositionally biased region" description="Low complexity" evidence="1">
    <location>
        <begin position="347"/>
        <end position="410"/>
    </location>
</feature>
<comment type="caution">
    <text evidence="4">The sequence shown here is derived from an EMBL/GenBank/DDBJ whole genome shotgun (WGS) entry which is preliminary data.</text>
</comment>
<evidence type="ECO:0000259" key="3">
    <source>
        <dbReference type="Pfam" id="PF25231"/>
    </source>
</evidence>
<feature type="region of interest" description="Disordered" evidence="1">
    <location>
        <begin position="1"/>
        <end position="20"/>
    </location>
</feature>
<sequence>MSLPSLPDPSGPPPVPSILERSPMGIGELFTTSWRALRRAPGLLVGLMLVQVVLVWVAVALGVGVFVALVGLDALDQPAGTDMGPHLPRIIIAGIISGLLCPALIAAASIKLTAMQVSAVDQLARGTRPSWSSTKAATRGVIGRALVLLGLGLVAALVMLSVIGLVIGLFAVALDSADQGGSSGGAALAGILMAAVIVAVYIGIIYLSVRLVYANAVLALEGRSGLDVLRRSLQLTKGSFWRTLGFYIVGMLVPSFASSAVQMVLSPAVAASATPDAQGNMEPNLVALAIVGLLTLLVSLATAIWGVVYVTVMYIDAVRRKEIERLAPAGTSTAPVFIPGNQMTGLQQPGWPQQQPGQQQWDQQAPQQQWGGTPQPGAWPQQGSPWPAQPQQQGGQWPNQPQQPGQWPAPSDNQAPAQPTPEQGSTWPQPSDEPTAQIPGEEPTRQLPPDEPRNPWAPPQDRR</sequence>
<keyword evidence="2" id="KW-1133">Transmembrane helix</keyword>
<evidence type="ECO:0000256" key="2">
    <source>
        <dbReference type="SAM" id="Phobius"/>
    </source>
</evidence>
<proteinExistence type="predicted"/>
<feature type="transmembrane region" description="Helical" evidence="2">
    <location>
        <begin position="244"/>
        <end position="265"/>
    </location>
</feature>
<feature type="transmembrane region" description="Helical" evidence="2">
    <location>
        <begin position="285"/>
        <end position="315"/>
    </location>
</feature>
<feature type="transmembrane region" description="Helical" evidence="2">
    <location>
        <begin position="145"/>
        <end position="174"/>
    </location>
</feature>
<feature type="transmembrane region" description="Helical" evidence="2">
    <location>
        <begin position="43"/>
        <end position="70"/>
    </location>
</feature>
<dbReference type="Proteomes" id="UP001597326">
    <property type="component" value="Unassembled WGS sequence"/>
</dbReference>
<keyword evidence="2" id="KW-0812">Transmembrane</keyword>
<evidence type="ECO:0000256" key="1">
    <source>
        <dbReference type="SAM" id="MobiDB-lite"/>
    </source>
</evidence>
<accession>A0ABW4RU63</accession>
<dbReference type="Pfam" id="PF25231">
    <property type="entry name" value="DUF7847"/>
    <property type="match status" value="1"/>
</dbReference>
<evidence type="ECO:0000313" key="4">
    <source>
        <dbReference type="EMBL" id="MFD1889629.1"/>
    </source>
</evidence>
<feature type="compositionally biased region" description="Pro residues" evidence="1">
    <location>
        <begin position="1"/>
        <end position="16"/>
    </location>
</feature>
<feature type="transmembrane region" description="Helical" evidence="2">
    <location>
        <begin position="186"/>
        <end position="209"/>
    </location>
</feature>
<feature type="transmembrane region" description="Helical" evidence="2">
    <location>
        <begin position="90"/>
        <end position="110"/>
    </location>
</feature>
<reference evidence="5" key="1">
    <citation type="journal article" date="2019" name="Int. J. Syst. Evol. Microbiol.">
        <title>The Global Catalogue of Microorganisms (GCM) 10K type strain sequencing project: providing services to taxonomists for standard genome sequencing and annotation.</title>
        <authorList>
            <consortium name="The Broad Institute Genomics Platform"/>
            <consortium name="The Broad Institute Genome Sequencing Center for Infectious Disease"/>
            <person name="Wu L."/>
            <person name="Ma J."/>
        </authorList>
    </citation>
    <scope>NUCLEOTIDE SEQUENCE [LARGE SCALE GENOMIC DNA]</scope>
    <source>
        <strain evidence="5">CAIM 431</strain>
    </source>
</reference>
<organism evidence="4 5">
    <name type="scientific">Luteococcus peritonei</name>
    <dbReference type="NCBI Taxonomy" id="88874"/>
    <lineage>
        <taxon>Bacteria</taxon>
        <taxon>Bacillati</taxon>
        <taxon>Actinomycetota</taxon>
        <taxon>Actinomycetes</taxon>
        <taxon>Propionibacteriales</taxon>
        <taxon>Propionibacteriaceae</taxon>
        <taxon>Luteococcus</taxon>
    </lineage>
</organism>
<feature type="compositionally biased region" description="Polar residues" evidence="1">
    <location>
        <begin position="411"/>
        <end position="434"/>
    </location>
</feature>
<dbReference type="RefSeq" id="WP_343872678.1">
    <property type="nucleotide sequence ID" value="NZ_BAAAIX010000009.1"/>
</dbReference>
<keyword evidence="5" id="KW-1185">Reference proteome</keyword>
<dbReference type="InterPro" id="IPR057169">
    <property type="entry name" value="DUF7847"/>
</dbReference>
<feature type="compositionally biased region" description="Basic and acidic residues" evidence="1">
    <location>
        <begin position="442"/>
        <end position="453"/>
    </location>
</feature>
<gene>
    <name evidence="4" type="ORF">ACFSCS_05415</name>
</gene>
<keyword evidence="2" id="KW-0472">Membrane</keyword>
<dbReference type="EMBL" id="JBHUFZ010000011">
    <property type="protein sequence ID" value="MFD1889629.1"/>
    <property type="molecule type" value="Genomic_DNA"/>
</dbReference>
<feature type="region of interest" description="Disordered" evidence="1">
    <location>
        <begin position="332"/>
        <end position="463"/>
    </location>
</feature>
<protein>
    <submittedName>
        <fullName evidence="4">Glycerophosphoryl diester phosphodiesterase membrane domain-containing protein</fullName>
    </submittedName>
</protein>
<feature type="domain" description="DUF7847" evidence="3">
    <location>
        <begin position="24"/>
        <end position="313"/>
    </location>
</feature>
<evidence type="ECO:0000313" key="5">
    <source>
        <dbReference type="Proteomes" id="UP001597326"/>
    </source>
</evidence>
<name>A0ABW4RU63_9ACTN</name>